<evidence type="ECO:0000256" key="14">
    <source>
        <dbReference type="ARBA" id="ARBA00023128"/>
    </source>
</evidence>
<feature type="transmembrane region" description="Helical" evidence="17">
    <location>
        <begin position="320"/>
        <end position="347"/>
    </location>
</feature>
<protein>
    <recommendedName>
        <fullName evidence="4 17">NADH-ubiquinone oxidoreductase chain 5</fullName>
        <ecNumber evidence="3 17">7.1.1.2</ecNumber>
    </recommendedName>
</protein>
<evidence type="ECO:0000256" key="5">
    <source>
        <dbReference type="ARBA" id="ARBA00022448"/>
    </source>
</evidence>
<dbReference type="GO" id="GO:0003954">
    <property type="term" value="F:NADH dehydrogenase activity"/>
    <property type="evidence" value="ECO:0007669"/>
    <property type="project" value="TreeGrafter"/>
</dbReference>
<feature type="transmembrane region" description="Helical" evidence="17">
    <location>
        <begin position="480"/>
        <end position="502"/>
    </location>
</feature>
<feature type="transmembrane region" description="Helical" evidence="17">
    <location>
        <begin position="107"/>
        <end position="126"/>
    </location>
</feature>
<dbReference type="InterPro" id="IPR010934">
    <property type="entry name" value="NADH_DH_su5_C"/>
</dbReference>
<organism evidence="21">
    <name type="scientific">Otobius megnini</name>
    <name type="common">Spinose ear tick</name>
    <dbReference type="NCBI Taxonomy" id="34606"/>
    <lineage>
        <taxon>Eukaryota</taxon>
        <taxon>Metazoa</taxon>
        <taxon>Ecdysozoa</taxon>
        <taxon>Arthropoda</taxon>
        <taxon>Chelicerata</taxon>
        <taxon>Arachnida</taxon>
        <taxon>Acari</taxon>
        <taxon>Parasitiformes</taxon>
        <taxon>Ixodida</taxon>
        <taxon>Ixodoidea</taxon>
        <taxon>Argasidae</taxon>
        <taxon>Ornithodorinae</taxon>
        <taxon>Otobius</taxon>
    </lineage>
</organism>
<name>W0FDE8_OTOMG</name>
<evidence type="ECO:0000259" key="18">
    <source>
        <dbReference type="Pfam" id="PF00361"/>
    </source>
</evidence>
<evidence type="ECO:0000256" key="7">
    <source>
        <dbReference type="ARBA" id="ARBA00022692"/>
    </source>
</evidence>
<keyword evidence="13 17" id="KW-0830">Ubiquinone</keyword>
<accession>W0FDE8</accession>
<evidence type="ECO:0000256" key="3">
    <source>
        <dbReference type="ARBA" id="ARBA00012944"/>
    </source>
</evidence>
<evidence type="ECO:0000256" key="13">
    <source>
        <dbReference type="ARBA" id="ARBA00023075"/>
    </source>
</evidence>
<evidence type="ECO:0000256" key="16">
    <source>
        <dbReference type="ARBA" id="ARBA00049551"/>
    </source>
</evidence>
<dbReference type="PANTHER" id="PTHR42829:SF2">
    <property type="entry name" value="NADH-UBIQUINONE OXIDOREDUCTASE CHAIN 5"/>
    <property type="match status" value="1"/>
</dbReference>
<evidence type="ECO:0000259" key="19">
    <source>
        <dbReference type="Pfam" id="PF00662"/>
    </source>
</evidence>
<gene>
    <name evidence="21" type="primary">NAD5</name>
</gene>
<feature type="domain" description="NADH dehydrogenase subunit 5 C-terminal" evidence="20">
    <location>
        <begin position="383"/>
        <end position="550"/>
    </location>
</feature>
<keyword evidence="15 17" id="KW-0472">Membrane</keyword>
<feature type="transmembrane region" description="Helical" evidence="17">
    <location>
        <begin position="367"/>
        <end position="388"/>
    </location>
</feature>
<feature type="transmembrane region" description="Helical" evidence="17">
    <location>
        <begin position="205"/>
        <end position="225"/>
    </location>
</feature>
<feature type="domain" description="NADH:quinone oxidoreductase/Mrp antiporter transmembrane" evidence="18">
    <location>
        <begin position="102"/>
        <end position="375"/>
    </location>
</feature>
<comment type="similarity">
    <text evidence="17">Belongs to the complex I subunit 5 family.</text>
</comment>
<dbReference type="Pfam" id="PF00361">
    <property type="entry name" value="Proton_antipo_M"/>
    <property type="match status" value="1"/>
</dbReference>
<dbReference type="GO" id="GO:0008137">
    <property type="term" value="F:NADH dehydrogenase (ubiquinone) activity"/>
    <property type="evidence" value="ECO:0007669"/>
    <property type="project" value="UniProtKB-EC"/>
</dbReference>
<dbReference type="GO" id="GO:0015990">
    <property type="term" value="P:electron transport coupled proton transport"/>
    <property type="evidence" value="ECO:0007669"/>
    <property type="project" value="TreeGrafter"/>
</dbReference>
<feature type="transmembrane region" description="Helical" evidence="17">
    <location>
        <begin position="237"/>
        <end position="255"/>
    </location>
</feature>
<feature type="transmembrane region" description="Helical" evidence="17">
    <location>
        <begin position="286"/>
        <end position="308"/>
    </location>
</feature>
<comment type="subcellular location">
    <subcellularLocation>
        <location evidence="2">Mitochondrion inner membrane</location>
        <topology evidence="2">Multi-pass membrane protein</topology>
    </subcellularLocation>
</comment>
<evidence type="ECO:0000259" key="20">
    <source>
        <dbReference type="Pfam" id="PF06455"/>
    </source>
</evidence>
<evidence type="ECO:0000256" key="12">
    <source>
        <dbReference type="ARBA" id="ARBA00023027"/>
    </source>
</evidence>
<dbReference type="InterPro" id="IPR003945">
    <property type="entry name" value="NU5C-like"/>
</dbReference>
<dbReference type="GO" id="GO:0042773">
    <property type="term" value="P:ATP synthesis coupled electron transport"/>
    <property type="evidence" value="ECO:0007669"/>
    <property type="project" value="InterPro"/>
</dbReference>
<feature type="transmembrane region" description="Helical" evidence="17">
    <location>
        <begin position="7"/>
        <end position="32"/>
    </location>
</feature>
<dbReference type="EC" id="7.1.1.2" evidence="3 17"/>
<dbReference type="PRINTS" id="PR01434">
    <property type="entry name" value="NADHDHGNASE5"/>
</dbReference>
<dbReference type="Pfam" id="PF00662">
    <property type="entry name" value="Proton_antipo_N"/>
    <property type="match status" value="1"/>
</dbReference>
<feature type="transmembrane region" description="Helical" evidence="17">
    <location>
        <begin position="52"/>
        <end position="72"/>
    </location>
</feature>
<keyword evidence="6" id="KW-0679">Respiratory chain</keyword>
<evidence type="ECO:0000313" key="21">
    <source>
        <dbReference type="EMBL" id="AHF21633.1"/>
    </source>
</evidence>
<dbReference type="EMBL" id="KC769589">
    <property type="protein sequence ID" value="AHF21633.1"/>
    <property type="molecule type" value="Genomic_DNA"/>
</dbReference>
<evidence type="ECO:0000256" key="17">
    <source>
        <dbReference type="RuleBase" id="RU003404"/>
    </source>
</evidence>
<feature type="transmembrane region" description="Helical" evidence="17">
    <location>
        <begin position="262"/>
        <end position="280"/>
    </location>
</feature>
<dbReference type="AlphaFoldDB" id="W0FDE8"/>
<keyword evidence="9" id="KW-1278">Translocase</keyword>
<feature type="transmembrane region" description="Helical" evidence="17">
    <location>
        <begin position="138"/>
        <end position="159"/>
    </location>
</feature>
<dbReference type="Pfam" id="PF06455">
    <property type="entry name" value="NADH5_C"/>
    <property type="match status" value="1"/>
</dbReference>
<keyword evidence="7 17" id="KW-0812">Transmembrane</keyword>
<evidence type="ECO:0000256" key="2">
    <source>
        <dbReference type="ARBA" id="ARBA00004448"/>
    </source>
</evidence>
<feature type="transmembrane region" description="Helical" evidence="17">
    <location>
        <begin position="84"/>
        <end position="101"/>
    </location>
</feature>
<geneLocation type="mitochondrion" evidence="21"/>
<reference evidence="21" key="1">
    <citation type="journal article" date="2014" name="Ticks Tick Borne Dis.">
        <title>Molecular phylogeny of soft ticks (Ixodida: Argasidae) inferred from mitochondrial genome and nuclear rRNA sequences.</title>
        <authorList>
            <person name="Burger T.D."/>
            <person name="Shao R."/>
            <person name="Labruna M.B."/>
            <person name="Barker S.C."/>
        </authorList>
    </citation>
    <scope>NUCLEOTIDE SEQUENCE</scope>
</reference>
<dbReference type="GO" id="GO:0005743">
    <property type="term" value="C:mitochondrial inner membrane"/>
    <property type="evidence" value="ECO:0007669"/>
    <property type="project" value="UniProtKB-SubCell"/>
</dbReference>
<feature type="transmembrane region" description="Helical" evidence="17">
    <location>
        <begin position="400"/>
        <end position="433"/>
    </location>
</feature>
<evidence type="ECO:0000256" key="1">
    <source>
        <dbReference type="ARBA" id="ARBA00003257"/>
    </source>
</evidence>
<feature type="transmembrane region" description="Helical" evidence="17">
    <location>
        <begin position="445"/>
        <end position="468"/>
    </location>
</feature>
<proteinExistence type="inferred from homology"/>
<evidence type="ECO:0000256" key="8">
    <source>
        <dbReference type="ARBA" id="ARBA00022792"/>
    </source>
</evidence>
<keyword evidence="14 17" id="KW-0496">Mitochondrion</keyword>
<evidence type="ECO:0000256" key="9">
    <source>
        <dbReference type="ARBA" id="ARBA00022967"/>
    </source>
</evidence>
<evidence type="ECO:0000256" key="15">
    <source>
        <dbReference type="ARBA" id="ARBA00023136"/>
    </source>
</evidence>
<dbReference type="InterPro" id="IPR001750">
    <property type="entry name" value="ND/Mrp_TM"/>
</dbReference>
<feature type="transmembrane region" description="Helical" evidence="17">
    <location>
        <begin position="522"/>
        <end position="550"/>
    </location>
</feature>
<dbReference type="PANTHER" id="PTHR42829">
    <property type="entry name" value="NADH-UBIQUINONE OXIDOREDUCTASE CHAIN 5"/>
    <property type="match status" value="1"/>
</dbReference>
<comment type="function">
    <text evidence="1">Core subunit of the mitochondrial membrane respiratory chain NADH dehydrogenase (Complex I) that is believed to belong to the minimal assembly required for catalysis. Complex I functions in the transfer of electrons from NADH to the respiratory chain. The immediate electron acceptor for the enzyme is believed to be ubiquinone.</text>
</comment>
<keyword evidence="5 17" id="KW-0813">Transport</keyword>
<evidence type="ECO:0000256" key="11">
    <source>
        <dbReference type="ARBA" id="ARBA00022989"/>
    </source>
</evidence>
<keyword evidence="12 17" id="KW-0520">NAD</keyword>
<evidence type="ECO:0000256" key="6">
    <source>
        <dbReference type="ARBA" id="ARBA00022660"/>
    </source>
</evidence>
<comment type="catalytic activity">
    <reaction evidence="16 17">
        <text>a ubiquinone + NADH + 5 H(+)(in) = a ubiquinol + NAD(+) + 4 H(+)(out)</text>
        <dbReference type="Rhea" id="RHEA:29091"/>
        <dbReference type="Rhea" id="RHEA-COMP:9565"/>
        <dbReference type="Rhea" id="RHEA-COMP:9566"/>
        <dbReference type="ChEBI" id="CHEBI:15378"/>
        <dbReference type="ChEBI" id="CHEBI:16389"/>
        <dbReference type="ChEBI" id="CHEBI:17976"/>
        <dbReference type="ChEBI" id="CHEBI:57540"/>
        <dbReference type="ChEBI" id="CHEBI:57945"/>
        <dbReference type="EC" id="7.1.1.2"/>
    </reaction>
</comment>
<keyword evidence="8" id="KW-0999">Mitochondrion inner membrane</keyword>
<keyword evidence="10" id="KW-0249">Electron transport</keyword>
<dbReference type="InterPro" id="IPR001516">
    <property type="entry name" value="Proton_antipo_N"/>
</dbReference>
<feature type="domain" description="NADH-Ubiquinone oxidoreductase (complex I) chain 5 N-terminal" evidence="19">
    <location>
        <begin position="41"/>
        <end position="85"/>
    </location>
</feature>
<comment type="function">
    <text evidence="17">Core subunit of the mitochondrial membrane respiratory chain NADH dehydrogenase (Complex I) which catalyzes electron transfer from NADH through the respiratory chain, using ubiquinone as an electron acceptor. Essential for the catalytic activity and assembly of complex I.</text>
</comment>
<evidence type="ECO:0000256" key="4">
    <source>
        <dbReference type="ARBA" id="ARBA00021096"/>
    </source>
</evidence>
<sequence length="551" mass="63676">MFYCWGWMLFFISIIMFNLSFFLLKNFSVFVIEYYLLLNCNFEFKLFLLFDWMSFIFSSVVLFISSMVIFYSLDYMKAEKFKNYFCWMVLLFVGSMILMIFSPNLLMILIGWDGLGLVSYCLVIYYQNYKSYSAGMITVLSNRVGDVMILLALVMMINFGNYDFLIFKKVLLVGGFFLIISGMTKSAQIPFSAWLPAAMAAPTPVSALVHSSTLVTAGVYLLIRLNFLFEIEVFSKFLLYFALITMIMSGVGAMFEMDLKKIIALSTLSQLGLMMLILSLGKMNLAFFHLLTHAVFKAMLFLCAGCMIHSSLSNQDIRYFGLFFQTSPLIACAFSLANMSLFGVPFLSGFYSKDLILEFIYKNSSNFMIWFLLIFATFSTVIYSLRVMYYSLWKGSTKMFFLKIGCLGMMELTIIVMSLFVVFFGSMLSWLLMPYVIFLNLKIKVINMVIIFMGSWILYIFFSGKLFFNFVNFLEFFGNMWFLPGLTCLFAVKGLKGGYYFVKGDNGWMEELGPQGLYKMNVYLLSWVQGFQNNGFKNFFVFLIFISLFFF</sequence>
<evidence type="ECO:0000256" key="10">
    <source>
        <dbReference type="ARBA" id="ARBA00022982"/>
    </source>
</evidence>
<keyword evidence="11 17" id="KW-1133">Transmembrane helix</keyword>